<dbReference type="PANTHER" id="PTHR12526:SF638">
    <property type="entry name" value="SPORE COAT PROTEIN SA"/>
    <property type="match status" value="1"/>
</dbReference>
<reference evidence="4" key="1">
    <citation type="submission" date="2017-07" db="EMBL/GenBank/DDBJ databases">
        <title>Draft genome sequence of Effusibacillus lacus strain skLN1.</title>
        <authorList>
            <person name="Watanabe M."/>
            <person name="Kojima H."/>
            <person name="Fukui M."/>
        </authorList>
    </citation>
    <scope>NUCLEOTIDE SEQUENCE [LARGE SCALE GENOMIC DNA]</scope>
    <source>
        <strain evidence="4">skLN1</strain>
    </source>
</reference>
<dbReference type="CDD" id="cd03801">
    <property type="entry name" value="GT4_PimA-like"/>
    <property type="match status" value="1"/>
</dbReference>
<dbReference type="Proteomes" id="UP000217785">
    <property type="component" value="Unassembled WGS sequence"/>
</dbReference>
<proteinExistence type="predicted"/>
<protein>
    <submittedName>
        <fullName evidence="3">Glycosyl transferase</fullName>
    </submittedName>
</protein>
<dbReference type="OrthoDB" id="139410at2"/>
<keyword evidence="3" id="KW-0808">Transferase</keyword>
<dbReference type="InterPro" id="IPR001296">
    <property type="entry name" value="Glyco_trans_1"/>
</dbReference>
<sequence length="383" mass="43098">MKLAFICTEKLPCPAIKGGAIQILIDGVSPILSKNYELTIFSIQDPSLPNREKRGRIEYIRLPSGKRYPEAVAKELGKGNYDVIHVFNRPKNVPIYAKAAPKSRFVLSLHNEMFAKEKISAKEAEEAIRSVRTIMTVSDYIGRTIVKRFPSAKNKVRTVYSGADLSTFIPVWSKEGIRIREKVRKKIGAEGKKIILFVGRLSANKGPHILIKSLKYLLNKHKDVVLVIVGGKWFSDNSIDGYVRSLHKLAKPFKKQVIFTKHVAPKEIPKYYLAADVFICSSQWQEPLARVHYEALAAGLPVITTKRGGNAEIVKHKQNGIVIKDYKNPKAFAEAIDSLLSNPQKAAKMAQKGRQFVKTNYQFKHVAHRLERVYLEAVGGILQ</sequence>
<dbReference type="EMBL" id="BDUF01000112">
    <property type="protein sequence ID" value="GAX91998.1"/>
    <property type="molecule type" value="Genomic_DNA"/>
</dbReference>
<gene>
    <name evidence="3" type="ORF">EFBL_3689</name>
</gene>
<dbReference type="PANTHER" id="PTHR12526">
    <property type="entry name" value="GLYCOSYLTRANSFERASE"/>
    <property type="match status" value="1"/>
</dbReference>
<dbReference type="Pfam" id="PF00534">
    <property type="entry name" value="Glycos_transf_1"/>
    <property type="match status" value="1"/>
</dbReference>
<feature type="domain" description="Glycosyl transferase family 1" evidence="1">
    <location>
        <begin position="180"/>
        <end position="355"/>
    </location>
</feature>
<dbReference type="Pfam" id="PF13439">
    <property type="entry name" value="Glyco_transf_4"/>
    <property type="match status" value="1"/>
</dbReference>
<evidence type="ECO:0000313" key="3">
    <source>
        <dbReference type="EMBL" id="GAX91998.1"/>
    </source>
</evidence>
<accession>A0A292YPX3</accession>
<dbReference type="GO" id="GO:0016757">
    <property type="term" value="F:glycosyltransferase activity"/>
    <property type="evidence" value="ECO:0007669"/>
    <property type="project" value="InterPro"/>
</dbReference>
<dbReference type="Gene3D" id="3.40.50.2000">
    <property type="entry name" value="Glycogen Phosphorylase B"/>
    <property type="match status" value="2"/>
</dbReference>
<dbReference type="InterPro" id="IPR028098">
    <property type="entry name" value="Glyco_trans_4-like_N"/>
</dbReference>
<dbReference type="SUPFAM" id="SSF53756">
    <property type="entry name" value="UDP-Glycosyltransferase/glycogen phosphorylase"/>
    <property type="match status" value="1"/>
</dbReference>
<comment type="caution">
    <text evidence="3">The sequence shown here is derived from an EMBL/GenBank/DDBJ whole genome shotgun (WGS) entry which is preliminary data.</text>
</comment>
<dbReference type="AlphaFoldDB" id="A0A292YPX3"/>
<dbReference type="RefSeq" id="WP_096184336.1">
    <property type="nucleotide sequence ID" value="NZ_BDUF01000112.1"/>
</dbReference>
<evidence type="ECO:0000259" key="1">
    <source>
        <dbReference type="Pfam" id="PF00534"/>
    </source>
</evidence>
<keyword evidence="4" id="KW-1185">Reference proteome</keyword>
<evidence type="ECO:0000259" key="2">
    <source>
        <dbReference type="Pfam" id="PF13439"/>
    </source>
</evidence>
<evidence type="ECO:0000313" key="4">
    <source>
        <dbReference type="Proteomes" id="UP000217785"/>
    </source>
</evidence>
<name>A0A292YPX3_9BACL</name>
<organism evidence="3 4">
    <name type="scientific">Effusibacillus lacus</name>
    <dbReference type="NCBI Taxonomy" id="1348429"/>
    <lineage>
        <taxon>Bacteria</taxon>
        <taxon>Bacillati</taxon>
        <taxon>Bacillota</taxon>
        <taxon>Bacilli</taxon>
        <taxon>Bacillales</taxon>
        <taxon>Alicyclobacillaceae</taxon>
        <taxon>Effusibacillus</taxon>
    </lineage>
</organism>
<feature type="domain" description="Glycosyltransferase subfamily 4-like N-terminal" evidence="2">
    <location>
        <begin position="35"/>
        <end position="166"/>
    </location>
</feature>